<organism evidence="2">
    <name type="scientific">Cladocopium goreaui</name>
    <dbReference type="NCBI Taxonomy" id="2562237"/>
    <lineage>
        <taxon>Eukaryota</taxon>
        <taxon>Sar</taxon>
        <taxon>Alveolata</taxon>
        <taxon>Dinophyceae</taxon>
        <taxon>Suessiales</taxon>
        <taxon>Symbiodiniaceae</taxon>
        <taxon>Cladocopium</taxon>
    </lineage>
</organism>
<evidence type="ECO:0000313" key="2">
    <source>
        <dbReference type="EMBL" id="CAI4001293.1"/>
    </source>
</evidence>
<evidence type="ECO:0000313" key="4">
    <source>
        <dbReference type="Proteomes" id="UP001152797"/>
    </source>
</evidence>
<accession>A0A9P1D0I4</accession>
<name>A0A9P1D0I4_9DINO</name>
<evidence type="ECO:0000313" key="3">
    <source>
        <dbReference type="EMBL" id="CAL4788605.1"/>
    </source>
</evidence>
<keyword evidence="4" id="KW-1185">Reference proteome</keyword>
<feature type="compositionally biased region" description="Basic and acidic residues" evidence="1">
    <location>
        <begin position="396"/>
        <end position="416"/>
    </location>
</feature>
<evidence type="ECO:0000256" key="1">
    <source>
        <dbReference type="SAM" id="MobiDB-lite"/>
    </source>
</evidence>
<dbReference type="EMBL" id="CAMXCT020002909">
    <property type="protein sequence ID" value="CAL1154668.1"/>
    <property type="molecule type" value="Genomic_DNA"/>
</dbReference>
<feature type="region of interest" description="Disordered" evidence="1">
    <location>
        <begin position="524"/>
        <end position="580"/>
    </location>
</feature>
<gene>
    <name evidence="2" type="ORF">C1SCF055_LOCUS27347</name>
</gene>
<reference evidence="2" key="1">
    <citation type="submission" date="2022-10" db="EMBL/GenBank/DDBJ databases">
        <authorList>
            <person name="Chen Y."/>
            <person name="Dougan E. K."/>
            <person name="Chan C."/>
            <person name="Rhodes N."/>
            <person name="Thang M."/>
        </authorList>
    </citation>
    <scope>NUCLEOTIDE SEQUENCE</scope>
</reference>
<dbReference type="AlphaFoldDB" id="A0A9P1D0I4"/>
<proteinExistence type="predicted"/>
<comment type="caution">
    <text evidence="2">The sequence shown here is derived from an EMBL/GenBank/DDBJ whole genome shotgun (WGS) entry which is preliminary data.</text>
</comment>
<dbReference type="EMBL" id="CAMXCT030002909">
    <property type="protein sequence ID" value="CAL4788605.1"/>
    <property type="molecule type" value="Genomic_DNA"/>
</dbReference>
<dbReference type="EMBL" id="CAMXCT010002909">
    <property type="protein sequence ID" value="CAI4001293.1"/>
    <property type="molecule type" value="Genomic_DNA"/>
</dbReference>
<sequence>MERAVTFQRSTQHVAALHEMLVQAVQPGVRGRWQPNPMADWCDAWSNLSSCLYMAEGRAAHAEEQQALEALLCFHALLLHATHWTNAGKTAEEAVTLHCQIPAGDNGRYQQYEQEVRGYHCDEFSAAITDAGNLLAALQGTAGFEIEIRWLLQVIDELSTTQQSMVHGLALPKGGSPRHFALVPYSCCWSPLVLRCLPHMEPEKTCKLCSLKYPVAEGRVHGRFFTCITCASADRALRRNLGSQGSGLDSFSTDESCRFFRSVHRKKQENLGGRLLWTTLRATLVTSLTERRMHTHKTTLRGKQLPLSVWIQQGWPREVVEAQPNEWSEAYQCQVYCVNVKELSWQEEFNRIEQQILQHEQEITQNRKGKKKKAEDGNDAEENASDQGEMDLPATEAEKKSKEKNPEAAAKKERAKNVGIANRAAKAVGPLQQALTTLSQLEQRLAKSNVTVEADLAATCRNVVGQLSGWTEAARSRVAASAGLMDKGGDCAVQLEALPFEAADQKTILQQAAEVAKGLRALLPKPKAKAKAESRSPGRQAGQGSEASLAEVQHSPGASLKRPAAAKADSAPKRRRSKCP</sequence>
<protein>
    <submittedName>
        <fullName evidence="2">Uncharacterized protein</fullName>
    </submittedName>
</protein>
<reference evidence="3 4" key="2">
    <citation type="submission" date="2024-05" db="EMBL/GenBank/DDBJ databases">
        <authorList>
            <person name="Chen Y."/>
            <person name="Shah S."/>
            <person name="Dougan E. K."/>
            <person name="Thang M."/>
            <person name="Chan C."/>
        </authorList>
    </citation>
    <scope>NUCLEOTIDE SEQUENCE [LARGE SCALE GENOMIC DNA]</scope>
</reference>
<feature type="region of interest" description="Disordered" evidence="1">
    <location>
        <begin position="363"/>
        <end position="416"/>
    </location>
</feature>
<dbReference type="Proteomes" id="UP001152797">
    <property type="component" value="Unassembled WGS sequence"/>
</dbReference>